<reference evidence="4" key="1">
    <citation type="submission" date="2025-08" db="UniProtKB">
        <authorList>
            <consortium name="RefSeq"/>
        </authorList>
    </citation>
    <scope>IDENTIFICATION</scope>
    <source>
        <tissue evidence="4">Testes</tissue>
    </source>
</reference>
<dbReference type="InterPro" id="IPR047831">
    <property type="entry name" value="GPR180/TMEM145"/>
</dbReference>
<protein>
    <submittedName>
        <fullName evidence="4">Transmembrane protein 145-like</fullName>
    </submittedName>
</protein>
<feature type="transmembrane region" description="Helical" evidence="1">
    <location>
        <begin position="417"/>
        <end position="436"/>
    </location>
</feature>
<feature type="transmembrane region" description="Helical" evidence="1">
    <location>
        <begin position="315"/>
        <end position="332"/>
    </location>
</feature>
<feature type="transmembrane region" description="Helical" evidence="1">
    <location>
        <begin position="231"/>
        <end position="258"/>
    </location>
</feature>
<dbReference type="PANTHER" id="PTHR23252">
    <property type="entry name" value="INTIMAL THICKNESS RECEPTOR-RELATED"/>
    <property type="match status" value="1"/>
</dbReference>
<feature type="transmembrane region" description="Helical" evidence="1">
    <location>
        <begin position="270"/>
        <end position="295"/>
    </location>
</feature>
<feature type="transmembrane region" description="Helical" evidence="1">
    <location>
        <begin position="377"/>
        <end position="396"/>
    </location>
</feature>
<accession>A0ABM0GX21</accession>
<feature type="domain" description="GPR180/TMEM145 transmembrane" evidence="2">
    <location>
        <begin position="246"/>
        <end position="463"/>
    </location>
</feature>
<feature type="transmembrane region" description="Helical" evidence="1">
    <location>
        <begin position="448"/>
        <end position="468"/>
    </location>
</feature>
<gene>
    <name evidence="4" type="primary">LOC100377490</name>
</gene>
<keyword evidence="1" id="KW-0472">Membrane</keyword>
<keyword evidence="1" id="KW-0812">Transmembrane</keyword>
<sequence length="499" mass="57989">MAARRRRNFSLANKHSVHAAVSTLFVLCLCFGHPCYAKHVKGKYKTDEFYKFITKFAFQETDPEERIATAGYIFGNITLESSGIIESDLKFVALDQEYWADYSEQVNILPERQACIDMFRYIGKVAYDRKCLQNATLDLTRTVPCPKRGLCLDEYGRSKGRDVIPGYQFTIRVEDFKSPRFWYLSMVSCYQNWTSKGAKQCTWYHMPHHDIYINYDIWLVNGNPLDDNNLLFYQFSFTMQGILGLYLAFAILYIPLLLCHTVAHAKQMHAIVKVFTLCMYIQFASIILIFIHLILYSQDGVGIDAILQLGNVLDMATQCLFMLLLLLIAKGWTITTMVITQKRFMLIVWAIYCLLYGILFIWQMVAVDPTSDLNEYQSWPGALILSLRCIILVWFLMELRSTCKQEYVEAKLRFYRWFGVGYSIWFIYLPLTVLIISQTSALWRQRTVSAMMLTADFISNIVMAFLFWPTRSSVYFKLGSAGDENRALLEKYSHLFESI</sequence>
<dbReference type="RefSeq" id="XP_002739236.1">
    <property type="nucleotide sequence ID" value="XM_002739190.1"/>
</dbReference>
<keyword evidence="1" id="KW-1133">Transmembrane helix</keyword>
<dbReference type="Proteomes" id="UP000694865">
    <property type="component" value="Unplaced"/>
</dbReference>
<dbReference type="PANTHER" id="PTHR23252:SF43">
    <property type="entry name" value="INTIMAL THICKNESS RELATED RECEPTOR IRP DOMAIN-CONTAINING PROTEIN"/>
    <property type="match status" value="1"/>
</dbReference>
<dbReference type="InterPro" id="IPR019336">
    <property type="entry name" value="GPR180/TMEM145_TM"/>
</dbReference>
<name>A0ABM0GX21_SACKO</name>
<dbReference type="GeneID" id="100377490"/>
<proteinExistence type="predicted"/>
<keyword evidence="3" id="KW-1185">Reference proteome</keyword>
<evidence type="ECO:0000313" key="4">
    <source>
        <dbReference type="RefSeq" id="XP_002739236.1"/>
    </source>
</evidence>
<feature type="transmembrane region" description="Helical" evidence="1">
    <location>
        <begin position="344"/>
        <end position="365"/>
    </location>
</feature>
<evidence type="ECO:0000259" key="2">
    <source>
        <dbReference type="Pfam" id="PF10192"/>
    </source>
</evidence>
<organism evidence="3 4">
    <name type="scientific">Saccoglossus kowalevskii</name>
    <name type="common">Acorn worm</name>
    <dbReference type="NCBI Taxonomy" id="10224"/>
    <lineage>
        <taxon>Eukaryota</taxon>
        <taxon>Metazoa</taxon>
        <taxon>Hemichordata</taxon>
        <taxon>Enteropneusta</taxon>
        <taxon>Harrimaniidae</taxon>
        <taxon>Saccoglossus</taxon>
    </lineage>
</organism>
<evidence type="ECO:0000256" key="1">
    <source>
        <dbReference type="SAM" id="Phobius"/>
    </source>
</evidence>
<dbReference type="Pfam" id="PF10192">
    <property type="entry name" value="GPR180-TMEM145_TM"/>
    <property type="match status" value="1"/>
</dbReference>
<evidence type="ECO:0000313" key="3">
    <source>
        <dbReference type="Proteomes" id="UP000694865"/>
    </source>
</evidence>